<proteinExistence type="predicted"/>
<evidence type="ECO:0000313" key="2">
    <source>
        <dbReference type="Proteomes" id="UP000326678"/>
    </source>
</evidence>
<evidence type="ECO:0000313" key="1">
    <source>
        <dbReference type="EMBL" id="QFS45550.1"/>
    </source>
</evidence>
<name>A0A5P8VYS6_9NOSO</name>
<dbReference type="AntiFam" id="ANF00011">
    <property type="entry name" value="tRNA translation"/>
</dbReference>
<dbReference type="EMBL" id="CP045226">
    <property type="protein sequence ID" value="QFS45550.1"/>
    <property type="molecule type" value="Genomic_DNA"/>
</dbReference>
<protein>
    <submittedName>
        <fullName evidence="1">Uncharacterized protein</fullName>
    </submittedName>
</protein>
<dbReference type="KEGG" id="nsh:GXM_03027"/>
<dbReference type="AlphaFoldDB" id="A0A5P8VYS6"/>
<keyword evidence="2" id="KW-1185">Reference proteome</keyword>
<sequence length="44" mass="4732">MNLRHPAPKAGALPSCATSRFDLSAFCGLVLSYQSDRALPKALR</sequence>
<accession>A0A5P8VYS6</accession>
<reference evidence="1 2" key="1">
    <citation type="submission" date="2019-10" db="EMBL/GenBank/DDBJ databases">
        <title>Genomic and transcriptomic insights into the perfect genentic adaptation of a filamentous nitrogen-fixing cyanobacterium to rice fields.</title>
        <authorList>
            <person name="Chen Z."/>
        </authorList>
    </citation>
    <scope>NUCLEOTIDE SEQUENCE [LARGE SCALE GENOMIC DNA]</scope>
    <source>
        <strain evidence="1">CCNUC1</strain>
    </source>
</reference>
<organism evidence="1 2">
    <name type="scientific">Nostoc sphaeroides CCNUC1</name>
    <dbReference type="NCBI Taxonomy" id="2653204"/>
    <lineage>
        <taxon>Bacteria</taxon>
        <taxon>Bacillati</taxon>
        <taxon>Cyanobacteriota</taxon>
        <taxon>Cyanophyceae</taxon>
        <taxon>Nostocales</taxon>
        <taxon>Nostocaceae</taxon>
        <taxon>Nostoc</taxon>
    </lineage>
</organism>
<gene>
    <name evidence="1" type="ORF">GXM_03027</name>
</gene>
<dbReference type="Proteomes" id="UP000326678">
    <property type="component" value="Chromosome Gxm1"/>
</dbReference>